<evidence type="ECO:0000259" key="2">
    <source>
        <dbReference type="Pfam" id="PF18803"/>
    </source>
</evidence>
<dbReference type="Pfam" id="PF18758">
    <property type="entry name" value="KDZ"/>
    <property type="match status" value="1"/>
</dbReference>
<keyword evidence="4" id="KW-1185">Reference proteome</keyword>
<feature type="region of interest" description="Disordered" evidence="1">
    <location>
        <begin position="298"/>
        <end position="335"/>
    </location>
</feature>
<proteinExistence type="predicted"/>
<dbReference type="EMBL" id="JARKIE010000464">
    <property type="protein sequence ID" value="KAJ7635931.1"/>
    <property type="molecule type" value="Genomic_DNA"/>
</dbReference>
<dbReference type="AlphaFoldDB" id="A0AAD7C0R2"/>
<gene>
    <name evidence="3" type="ORF">B0H17DRAFT_1217199</name>
</gene>
<accession>A0AAD7C0R2</accession>
<dbReference type="InterPro" id="IPR041457">
    <property type="entry name" value="CxC2_KDZ-assoc"/>
</dbReference>
<feature type="region of interest" description="Disordered" evidence="1">
    <location>
        <begin position="906"/>
        <end position="991"/>
    </location>
</feature>
<reference evidence="3" key="1">
    <citation type="submission" date="2023-03" db="EMBL/GenBank/DDBJ databases">
        <title>Massive genome expansion in bonnet fungi (Mycena s.s.) driven by repeated elements and novel gene families across ecological guilds.</title>
        <authorList>
            <consortium name="Lawrence Berkeley National Laboratory"/>
            <person name="Harder C.B."/>
            <person name="Miyauchi S."/>
            <person name="Viragh M."/>
            <person name="Kuo A."/>
            <person name="Thoen E."/>
            <person name="Andreopoulos B."/>
            <person name="Lu D."/>
            <person name="Skrede I."/>
            <person name="Drula E."/>
            <person name="Henrissat B."/>
            <person name="Morin E."/>
            <person name="Kohler A."/>
            <person name="Barry K."/>
            <person name="LaButti K."/>
            <person name="Morin E."/>
            <person name="Salamov A."/>
            <person name="Lipzen A."/>
            <person name="Mereny Z."/>
            <person name="Hegedus B."/>
            <person name="Baldrian P."/>
            <person name="Stursova M."/>
            <person name="Weitz H."/>
            <person name="Taylor A."/>
            <person name="Grigoriev I.V."/>
            <person name="Nagy L.G."/>
            <person name="Martin F."/>
            <person name="Kauserud H."/>
        </authorList>
    </citation>
    <scope>NUCLEOTIDE SEQUENCE</scope>
    <source>
        <strain evidence="3">CBHHK067</strain>
    </source>
</reference>
<dbReference type="InterPro" id="IPR040521">
    <property type="entry name" value="KDZ"/>
</dbReference>
<dbReference type="PANTHER" id="PTHR33096:SF1">
    <property type="entry name" value="CXC1-LIKE CYSTEINE CLUSTER ASSOCIATED WITH KDZ TRANSPOSASES DOMAIN-CONTAINING PROTEIN"/>
    <property type="match status" value="1"/>
</dbReference>
<feature type="compositionally biased region" description="Pro residues" evidence="1">
    <location>
        <begin position="321"/>
        <end position="331"/>
    </location>
</feature>
<evidence type="ECO:0000313" key="3">
    <source>
        <dbReference type="EMBL" id="KAJ7635931.1"/>
    </source>
</evidence>
<evidence type="ECO:0000313" key="4">
    <source>
        <dbReference type="Proteomes" id="UP001221757"/>
    </source>
</evidence>
<protein>
    <recommendedName>
        <fullName evidence="2">CxC2-like cysteine cluster KDZ transposase-associated domain-containing protein</fullName>
    </recommendedName>
</protein>
<dbReference type="Pfam" id="PF18803">
    <property type="entry name" value="CxC2"/>
    <property type="match status" value="1"/>
</dbReference>
<sequence length="1107" mass="124009">MDLGDDGRSPELPLSRQVQARTRALVFLANKRTLIQQLVPAASTSRLPRFAEVPSVSDELLASDDLGEYSFDNDLDFGTTPFPLAKPTRDSPTKRGRHRANLVSQVATWQNKIIPPLVCVFTCLWHKTRGLRDADKLAMPSREECSCQRSVKCKISVVQFTKITDLETWTCACAPAPTQLLAAGLFPSAPIRPTLAVDVRVLEFAMKLFVRIAPNNTAWTSTLESFLDGLGFTLEHEGSLRKMFAISLEWYTHLRHRSPSRCEHAPPFDTARRARPTKQESVCVAVAVALILDMRSLSSSPTPGASNNKRKRRRAATPEAPQNPFPEPPPRTRSSEYLRRRCPACFGGVTHDPSAVADVFVCIDACYTQKRNSGTVDPPKTHPATHFVSEGLSAEMEDYVDGVRATKPSAKRARKATLVDVEDAGDDAYEHPALLLPPSVLNGCESSFKAAVCRHDRVLWLVNMHSAGEKQFNVYLLLETLFQHLPRNITVGLLYDIACQLEQSARKWGFLDRYIDRLAFVVAVFHAFGHEWACQVIYHPRKREGFGFTNGEGCERFWHSISHPIAHLRISSYHHRLYTLDTQIQHADEANLFKLAEWIQRRGLHSTAKRAEAQAVLKKCGHDLPLLRAEWAKQVAAQTKPLTRRSKTAGEKAVAAVIATHEALEIRKAQVNACEAAALDAIEDDDSPEEIVHRKVALTAARAALVKVQERLHDKNSRSASTTRDVSATVCAHASSSEIEWNALLDVSKLQKLLAHTDSAVKRWEPQISHLKNDYNKLCDAIVIEIREKRAPRGAVAPERINTKALYALDVDDAIWQDEGQKEPPLWLSSDSVRSGIRAMLDLDRAHEEDGFLARERESLRVWFAEEWTIVNAAMQAAASDDDRYQFHLRRERLLHLCGTWRRYMPEEGPDDTPWGPRGRIDGLASGQQESRPRRRRIPGTGRGETEDEEEEDFKTLDALDTADVYRDAYGSGGSDSDDDSDDYSNFTLPAPDNPYYSPDVPFHLESPALTQNPPHPAPLAFDAQLPRRRHRTLDSARLLAHLSWSPTPIISITTLVINSTSSPCQLRGPQRLDVRFFSMWFATLFDCGVPGQFGTVHGEGVEAWWA</sequence>
<comment type="caution">
    <text evidence="3">The sequence shown here is derived from an EMBL/GenBank/DDBJ whole genome shotgun (WGS) entry which is preliminary data.</text>
</comment>
<organism evidence="3 4">
    <name type="scientific">Mycena rosella</name>
    <name type="common">Pink bonnet</name>
    <name type="synonym">Agaricus rosellus</name>
    <dbReference type="NCBI Taxonomy" id="1033263"/>
    <lineage>
        <taxon>Eukaryota</taxon>
        <taxon>Fungi</taxon>
        <taxon>Dikarya</taxon>
        <taxon>Basidiomycota</taxon>
        <taxon>Agaricomycotina</taxon>
        <taxon>Agaricomycetes</taxon>
        <taxon>Agaricomycetidae</taxon>
        <taxon>Agaricales</taxon>
        <taxon>Marasmiineae</taxon>
        <taxon>Mycenaceae</taxon>
        <taxon>Mycena</taxon>
    </lineage>
</organism>
<name>A0AAD7C0R2_MYCRO</name>
<feature type="domain" description="CxC2-like cysteine cluster KDZ transposase-associated" evidence="2">
    <location>
        <begin position="140"/>
        <end position="228"/>
    </location>
</feature>
<dbReference type="Proteomes" id="UP001221757">
    <property type="component" value="Unassembled WGS sequence"/>
</dbReference>
<evidence type="ECO:0000256" key="1">
    <source>
        <dbReference type="SAM" id="MobiDB-lite"/>
    </source>
</evidence>
<dbReference type="PANTHER" id="PTHR33096">
    <property type="entry name" value="CXC2 DOMAIN-CONTAINING PROTEIN"/>
    <property type="match status" value="1"/>
</dbReference>